<comment type="caution">
    <text evidence="2">The sequence shown here is derived from an EMBL/GenBank/DDBJ whole genome shotgun (WGS) entry which is preliminary data.</text>
</comment>
<keyword evidence="1" id="KW-0812">Transmembrane</keyword>
<evidence type="ECO:0000313" key="2">
    <source>
        <dbReference type="EMBL" id="MDT0604188.1"/>
    </source>
</evidence>
<keyword evidence="3" id="KW-1185">Reference proteome</keyword>
<reference evidence="2 3" key="1">
    <citation type="submission" date="2023-09" db="EMBL/GenBank/DDBJ databases">
        <authorList>
            <person name="Rey-Velasco X."/>
        </authorList>
    </citation>
    <scope>NUCLEOTIDE SEQUENCE [LARGE SCALE GENOMIC DNA]</scope>
    <source>
        <strain evidence="2 3">W431</strain>
    </source>
</reference>
<keyword evidence="1" id="KW-0472">Membrane</keyword>
<organism evidence="2 3">
    <name type="scientific">Thalassotalea castellviae</name>
    <dbReference type="NCBI Taxonomy" id="3075612"/>
    <lineage>
        <taxon>Bacteria</taxon>
        <taxon>Pseudomonadati</taxon>
        <taxon>Pseudomonadota</taxon>
        <taxon>Gammaproteobacteria</taxon>
        <taxon>Alteromonadales</taxon>
        <taxon>Colwelliaceae</taxon>
        <taxon>Thalassotalea</taxon>
    </lineage>
</organism>
<gene>
    <name evidence="2" type="ORF">RM573_11340</name>
</gene>
<keyword evidence="1" id="KW-1133">Transmembrane helix</keyword>
<evidence type="ECO:0008006" key="4">
    <source>
        <dbReference type="Google" id="ProtNLM"/>
    </source>
</evidence>
<name>A0ABU3A2S0_9GAMM</name>
<feature type="transmembrane region" description="Helical" evidence="1">
    <location>
        <begin position="54"/>
        <end position="73"/>
    </location>
</feature>
<evidence type="ECO:0000256" key="1">
    <source>
        <dbReference type="SAM" id="Phobius"/>
    </source>
</evidence>
<proteinExistence type="predicted"/>
<feature type="transmembrane region" description="Helical" evidence="1">
    <location>
        <begin position="20"/>
        <end position="42"/>
    </location>
</feature>
<sequence length="77" mass="8644">MGIGIKSLAKREQVFMRKVIWGGTIVLSLLFTIGVILMTLMAPNENLSEVIFEIFTMVALPVCFSCYLIKGYLKKLT</sequence>
<dbReference type="Proteomes" id="UP001266357">
    <property type="component" value="Unassembled WGS sequence"/>
</dbReference>
<dbReference type="EMBL" id="JAVRIF010000005">
    <property type="protein sequence ID" value="MDT0604188.1"/>
    <property type="molecule type" value="Genomic_DNA"/>
</dbReference>
<dbReference type="RefSeq" id="WP_311581742.1">
    <property type="nucleotide sequence ID" value="NZ_JAVRIF010000005.1"/>
</dbReference>
<accession>A0ABU3A2S0</accession>
<evidence type="ECO:0000313" key="3">
    <source>
        <dbReference type="Proteomes" id="UP001266357"/>
    </source>
</evidence>
<protein>
    <recommendedName>
        <fullName evidence="4">DUF2798 domain-containing protein</fullName>
    </recommendedName>
</protein>